<feature type="coiled-coil region" evidence="7">
    <location>
        <begin position="362"/>
        <end position="396"/>
    </location>
</feature>
<comment type="caution">
    <text evidence="10">The sequence shown here is derived from an EMBL/GenBank/DDBJ whole genome shotgun (WGS) entry which is preliminary data.</text>
</comment>
<dbReference type="InterPro" id="IPR036890">
    <property type="entry name" value="HATPase_C_sf"/>
</dbReference>
<keyword evidence="4" id="KW-0808">Transferase</keyword>
<organism evidence="10 11">
    <name type="scientific">Paenibacillus segetis</name>
    <dbReference type="NCBI Taxonomy" id="1325360"/>
    <lineage>
        <taxon>Bacteria</taxon>
        <taxon>Bacillati</taxon>
        <taxon>Bacillota</taxon>
        <taxon>Bacilli</taxon>
        <taxon>Bacillales</taxon>
        <taxon>Paenibacillaceae</taxon>
        <taxon>Paenibacillus</taxon>
    </lineage>
</organism>
<evidence type="ECO:0000256" key="7">
    <source>
        <dbReference type="SAM" id="Coils"/>
    </source>
</evidence>
<evidence type="ECO:0000313" key="10">
    <source>
        <dbReference type="EMBL" id="GGH10838.1"/>
    </source>
</evidence>
<dbReference type="SUPFAM" id="SSF55874">
    <property type="entry name" value="ATPase domain of HSP90 chaperone/DNA topoisomerase II/histidine kinase"/>
    <property type="match status" value="1"/>
</dbReference>
<feature type="transmembrane region" description="Helical" evidence="8">
    <location>
        <begin position="25"/>
        <end position="48"/>
    </location>
</feature>
<comment type="subcellular location">
    <subcellularLocation>
        <location evidence="1">Cell membrane</location>
        <topology evidence="1">Multi-pass membrane protein</topology>
    </subcellularLocation>
</comment>
<dbReference type="InterPro" id="IPR010559">
    <property type="entry name" value="Sig_transdc_His_kin_internal"/>
</dbReference>
<keyword evidence="6 8" id="KW-0472">Membrane</keyword>
<dbReference type="GO" id="GO:0016301">
    <property type="term" value="F:kinase activity"/>
    <property type="evidence" value="ECO:0007669"/>
    <property type="project" value="UniProtKB-KW"/>
</dbReference>
<dbReference type="Proteomes" id="UP000659344">
    <property type="component" value="Unassembled WGS sequence"/>
</dbReference>
<evidence type="ECO:0000256" key="5">
    <source>
        <dbReference type="ARBA" id="ARBA00022777"/>
    </source>
</evidence>
<accession>A0ABQ1Y2Z8</accession>
<evidence type="ECO:0000256" key="1">
    <source>
        <dbReference type="ARBA" id="ARBA00004651"/>
    </source>
</evidence>
<keyword evidence="8" id="KW-0812">Transmembrane</keyword>
<dbReference type="EMBL" id="BMFT01000001">
    <property type="protein sequence ID" value="GGH10838.1"/>
    <property type="molecule type" value="Genomic_DNA"/>
</dbReference>
<evidence type="ECO:0000256" key="3">
    <source>
        <dbReference type="ARBA" id="ARBA00022553"/>
    </source>
</evidence>
<dbReference type="Pfam" id="PF06580">
    <property type="entry name" value="His_kinase"/>
    <property type="match status" value="1"/>
</dbReference>
<dbReference type="Gene3D" id="3.30.450.20">
    <property type="entry name" value="PAS domain"/>
    <property type="match status" value="1"/>
</dbReference>
<dbReference type="CDD" id="cd06225">
    <property type="entry name" value="HAMP"/>
    <property type="match status" value="1"/>
</dbReference>
<evidence type="ECO:0000313" key="11">
    <source>
        <dbReference type="Proteomes" id="UP000659344"/>
    </source>
</evidence>
<feature type="domain" description="HAMP" evidence="9">
    <location>
        <begin position="329"/>
        <end position="381"/>
    </location>
</feature>
<keyword evidence="7" id="KW-0175">Coiled coil</keyword>
<keyword evidence="8" id="KW-1133">Transmembrane helix</keyword>
<dbReference type="InterPro" id="IPR003594">
    <property type="entry name" value="HATPase_dom"/>
</dbReference>
<evidence type="ECO:0000256" key="8">
    <source>
        <dbReference type="SAM" id="Phobius"/>
    </source>
</evidence>
<keyword evidence="2" id="KW-1003">Cell membrane</keyword>
<gene>
    <name evidence="10" type="ORF">GCM10008013_02440</name>
</gene>
<evidence type="ECO:0000256" key="6">
    <source>
        <dbReference type="ARBA" id="ARBA00023136"/>
    </source>
</evidence>
<dbReference type="PANTHER" id="PTHR34220:SF7">
    <property type="entry name" value="SENSOR HISTIDINE KINASE YPDA"/>
    <property type="match status" value="1"/>
</dbReference>
<dbReference type="Gene3D" id="3.30.565.10">
    <property type="entry name" value="Histidine kinase-like ATPase, C-terminal domain"/>
    <property type="match status" value="1"/>
</dbReference>
<dbReference type="SUPFAM" id="SSF158472">
    <property type="entry name" value="HAMP domain-like"/>
    <property type="match status" value="1"/>
</dbReference>
<sequence>MQRKKCKRFPSLPQIMRKFKIQNRLTIIFLVVSVIPILFIGFYSYSIYSKSINEKLSKSTFQALTLLNKNMLTELNSYQFLAGSVSTNSTIQERLAAVPGQTAPSNAAINITMDNIYRNIYPAYVQNVRIINSKREPIYELGYDGIPDDKYEDIIHQVDLNTPYDSLNYVKSYRTSNTIVLGRKINDLNNIDNQLGYVFVFIGGELFSKVILSSVDLGTGSNIMIMDKEGKIMSSSNKETLLGDSYYKDELFNQIKKQERLKNHSFTGTVNGHMQQVSYINNSQLGWYLVSTVPFSYINSETSKITTSLLIVISIIIVLCILIILVLYASILKPIRQIIAFCNQISYGDLSNRIEDYSKDEMAVLANKINSMVAKIEQLMKDQKSHQKRRRSLELQMLQSQINPHFLFNTLNSLRWLAIINQVPVLSDGISSLAELLRSTIINQDEQITIEQELQNLDNYFAIQKIRYADNFDIEYDLDKSLLHSMIPKLILQPIAENAIIHGVTDIGGKVLIQIRIYLEDEHNIAIEIMDNGKGFDTTKQGNADKLSGIGITNVAERIKLQYGDSYGLFITSTIGQGTSCKLTIPR</sequence>
<dbReference type="RefSeq" id="WP_188535028.1">
    <property type="nucleotide sequence ID" value="NZ_BMFT01000001.1"/>
</dbReference>
<protein>
    <submittedName>
        <fullName evidence="10">Sensor histidine kinase</fullName>
    </submittedName>
</protein>
<proteinExistence type="predicted"/>
<dbReference type="InterPro" id="IPR003660">
    <property type="entry name" value="HAMP_dom"/>
</dbReference>
<dbReference type="SMART" id="SM00304">
    <property type="entry name" value="HAMP"/>
    <property type="match status" value="1"/>
</dbReference>
<name>A0ABQ1Y2Z8_9BACL</name>
<dbReference type="PANTHER" id="PTHR34220">
    <property type="entry name" value="SENSOR HISTIDINE KINASE YPDA"/>
    <property type="match status" value="1"/>
</dbReference>
<evidence type="ECO:0000256" key="2">
    <source>
        <dbReference type="ARBA" id="ARBA00022475"/>
    </source>
</evidence>
<keyword evidence="5 10" id="KW-0418">Kinase</keyword>
<dbReference type="InterPro" id="IPR050640">
    <property type="entry name" value="Bact_2-comp_sensor_kinase"/>
</dbReference>
<dbReference type="Pfam" id="PF00672">
    <property type="entry name" value="HAMP"/>
    <property type="match status" value="1"/>
</dbReference>
<feature type="transmembrane region" description="Helical" evidence="8">
    <location>
        <begin position="309"/>
        <end position="329"/>
    </location>
</feature>
<dbReference type="Gene3D" id="1.10.8.500">
    <property type="entry name" value="HAMP domain in histidine kinase"/>
    <property type="match status" value="1"/>
</dbReference>
<reference evidence="11" key="1">
    <citation type="journal article" date="2019" name="Int. J. Syst. Evol. Microbiol.">
        <title>The Global Catalogue of Microorganisms (GCM) 10K type strain sequencing project: providing services to taxonomists for standard genome sequencing and annotation.</title>
        <authorList>
            <consortium name="The Broad Institute Genomics Platform"/>
            <consortium name="The Broad Institute Genome Sequencing Center for Infectious Disease"/>
            <person name="Wu L."/>
            <person name="Ma J."/>
        </authorList>
    </citation>
    <scope>NUCLEOTIDE SEQUENCE [LARGE SCALE GENOMIC DNA]</scope>
    <source>
        <strain evidence="11">CGMCC 1.12769</strain>
    </source>
</reference>
<dbReference type="Pfam" id="PF02518">
    <property type="entry name" value="HATPase_c"/>
    <property type="match status" value="1"/>
</dbReference>
<keyword evidence="3" id="KW-0597">Phosphoprotein</keyword>
<keyword evidence="11" id="KW-1185">Reference proteome</keyword>
<evidence type="ECO:0000256" key="4">
    <source>
        <dbReference type="ARBA" id="ARBA00022679"/>
    </source>
</evidence>
<dbReference type="PROSITE" id="PS50885">
    <property type="entry name" value="HAMP"/>
    <property type="match status" value="1"/>
</dbReference>
<evidence type="ECO:0000259" key="9">
    <source>
        <dbReference type="PROSITE" id="PS50885"/>
    </source>
</evidence>